<name>A0A2S4RR94_CITAM</name>
<evidence type="ECO:0000313" key="2">
    <source>
        <dbReference type="Proteomes" id="UP000237003"/>
    </source>
</evidence>
<comment type="caution">
    <text evidence="1">The sequence shown here is derived from an EMBL/GenBank/DDBJ whole genome shotgun (WGS) entry which is preliminary data.</text>
</comment>
<reference evidence="1 2" key="1">
    <citation type="submission" date="2018-01" db="EMBL/GenBank/DDBJ databases">
        <title>Complete genome sequences of 14 Citrobacter spp. isolated from plant in Canada.</title>
        <authorList>
            <person name="Bhandare S.G."/>
            <person name="Colavecchio A."/>
            <person name="Jeukens J."/>
            <person name="Emond-Rheault J.-G."/>
            <person name="Freschi L."/>
            <person name="Hamel J."/>
            <person name="Kukavica-Ibrulj I."/>
            <person name="Levesque R."/>
            <person name="Goodridge L."/>
        </authorList>
    </citation>
    <scope>NUCLEOTIDE SEQUENCE [LARGE SCALE GENOMIC DNA]</scope>
    <source>
        <strain evidence="1 2">S1285</strain>
    </source>
</reference>
<protein>
    <submittedName>
        <fullName evidence="1">Uncharacterized protein</fullName>
    </submittedName>
</protein>
<dbReference type="Proteomes" id="UP000237003">
    <property type="component" value="Unassembled WGS sequence"/>
</dbReference>
<dbReference type="EMBL" id="PQLX01000013">
    <property type="protein sequence ID" value="POU61169.1"/>
    <property type="molecule type" value="Genomic_DNA"/>
</dbReference>
<organism evidence="1 2">
    <name type="scientific">Citrobacter amalonaticus</name>
    <dbReference type="NCBI Taxonomy" id="35703"/>
    <lineage>
        <taxon>Bacteria</taxon>
        <taxon>Pseudomonadati</taxon>
        <taxon>Pseudomonadota</taxon>
        <taxon>Gammaproteobacteria</taxon>
        <taxon>Enterobacterales</taxon>
        <taxon>Enterobacteriaceae</taxon>
        <taxon>Citrobacter</taxon>
    </lineage>
</organism>
<sequence length="75" mass="8593">MHHQVLISRPVTQQNAALVEEVATTESNVEEQSVHLTRSVATFHLAKDEDRFVAPRYITKQETPSEKTCTDENWI</sequence>
<evidence type="ECO:0000313" key="1">
    <source>
        <dbReference type="EMBL" id="POU61169.1"/>
    </source>
</evidence>
<accession>A0A2S4RR94</accession>
<gene>
    <name evidence="1" type="ORF">C3430_24465</name>
</gene>
<proteinExistence type="predicted"/>
<dbReference type="AlphaFoldDB" id="A0A2S4RR94"/>